<dbReference type="Pfam" id="PF14413">
    <property type="entry name" value="Thg1C"/>
    <property type="match status" value="1"/>
</dbReference>
<evidence type="ECO:0000256" key="8">
    <source>
        <dbReference type="ARBA" id="ARBA00022741"/>
    </source>
</evidence>
<evidence type="ECO:0000313" key="13">
    <source>
        <dbReference type="EMBL" id="MCQ1538541.1"/>
    </source>
</evidence>
<comment type="cofactor">
    <cofactor evidence="1">
        <name>Mg(2+)</name>
        <dbReference type="ChEBI" id="CHEBI:18420"/>
    </cofactor>
</comment>
<proteinExistence type="inferred from homology"/>
<dbReference type="GO" id="GO:0005525">
    <property type="term" value="F:GTP binding"/>
    <property type="evidence" value="ECO:0007669"/>
    <property type="project" value="UniProtKB-KW"/>
</dbReference>
<dbReference type="InterPro" id="IPR024956">
    <property type="entry name" value="tRNAHis_GuaTrfase_cat"/>
</dbReference>
<reference evidence="13 14" key="1">
    <citation type="submission" date="2019-08" db="EMBL/GenBank/DDBJ databases">
        <authorList>
            <person name="Chen S.-C."/>
            <person name="Lai M.-C."/>
            <person name="You Y.-T."/>
        </authorList>
    </citation>
    <scope>NUCLEOTIDE SEQUENCE [LARGE SCALE GENOMIC DNA]</scope>
    <source>
        <strain evidence="13 14">P2F9704a</strain>
    </source>
</reference>
<evidence type="ECO:0000256" key="3">
    <source>
        <dbReference type="ARBA" id="ARBA00012511"/>
    </source>
</evidence>
<keyword evidence="8" id="KW-0547">Nucleotide-binding</keyword>
<gene>
    <name evidence="13" type="ORF">FTO68_06015</name>
</gene>
<dbReference type="InterPro" id="IPR025845">
    <property type="entry name" value="Thg1_C_dom"/>
</dbReference>
<dbReference type="RefSeq" id="WP_255332487.1">
    <property type="nucleotide sequence ID" value="NZ_VOTZ01000010.1"/>
</dbReference>
<keyword evidence="7" id="KW-0479">Metal-binding</keyword>
<keyword evidence="4" id="KW-0808">Transferase</keyword>
<dbReference type="PANTHER" id="PTHR12729:SF6">
    <property type="entry name" value="TRNA(HIS) GUANYLYLTRANSFERASE-RELATED"/>
    <property type="match status" value="1"/>
</dbReference>
<evidence type="ECO:0000313" key="14">
    <source>
        <dbReference type="Proteomes" id="UP001524383"/>
    </source>
</evidence>
<evidence type="ECO:0000256" key="4">
    <source>
        <dbReference type="ARBA" id="ARBA00022679"/>
    </source>
</evidence>
<name>A0ABD4TJA6_9EURY</name>
<dbReference type="PANTHER" id="PTHR12729">
    <property type="entry name" value="TRNA(HIS) GUANYLYLTRANSFERASE-RELATED"/>
    <property type="match status" value="1"/>
</dbReference>
<keyword evidence="10" id="KW-0342">GTP-binding</keyword>
<evidence type="ECO:0000256" key="2">
    <source>
        <dbReference type="ARBA" id="ARBA00010113"/>
    </source>
</evidence>
<evidence type="ECO:0000256" key="9">
    <source>
        <dbReference type="ARBA" id="ARBA00022842"/>
    </source>
</evidence>
<keyword evidence="6" id="KW-0548">Nucleotidyltransferase</keyword>
<evidence type="ECO:0000256" key="7">
    <source>
        <dbReference type="ARBA" id="ARBA00022723"/>
    </source>
</evidence>
<evidence type="ECO:0000259" key="12">
    <source>
        <dbReference type="Pfam" id="PF14413"/>
    </source>
</evidence>
<keyword evidence="14" id="KW-1185">Reference proteome</keyword>
<sequence>MKRREIYSELRTIAPCFIRLDGRSFHSVAEVLGLEKPFDIKFSLAMEHVTSLLLRESGLSPEFAYTFSDEINLFFTKLPFYGRVEKLDSVAASYASSALTLALGLQSPLSFDARVIPVDGGSAVEYLIWRQKEAWRNHNNAYCQWALAQDGNPPARVQEMLQGMNTAAMHEMMHSRGVNLSETPGWQRRGLVVYRALQEHPGYNPGSGEEVITERVRIVSDRNPPLFTTQDGRGYLSRLISGFTKSN</sequence>
<dbReference type="GO" id="GO:0008193">
    <property type="term" value="F:tRNA guanylyltransferase activity"/>
    <property type="evidence" value="ECO:0007669"/>
    <property type="project" value="UniProtKB-EC"/>
</dbReference>
<dbReference type="Proteomes" id="UP001524383">
    <property type="component" value="Unassembled WGS sequence"/>
</dbReference>
<dbReference type="Gene3D" id="3.30.70.3000">
    <property type="match status" value="1"/>
</dbReference>
<dbReference type="InterPro" id="IPR007537">
    <property type="entry name" value="tRNAHis_GuaTrfase_Thg1"/>
</dbReference>
<dbReference type="Pfam" id="PF04446">
    <property type="entry name" value="Thg1"/>
    <property type="match status" value="1"/>
</dbReference>
<feature type="domain" description="tRNAHis guanylyltransferase catalytic" evidence="11">
    <location>
        <begin position="1"/>
        <end position="117"/>
    </location>
</feature>
<organism evidence="13 14">
    <name type="scientific">Methanocalculus taiwanensis</name>
    <dbReference type="NCBI Taxonomy" id="106207"/>
    <lineage>
        <taxon>Archaea</taxon>
        <taxon>Methanobacteriati</taxon>
        <taxon>Methanobacteriota</taxon>
        <taxon>Stenosarchaea group</taxon>
        <taxon>Methanomicrobia</taxon>
        <taxon>Methanomicrobiales</taxon>
        <taxon>Methanocalculaceae</taxon>
        <taxon>Methanocalculus</taxon>
    </lineage>
</organism>
<dbReference type="EMBL" id="VOTZ01000010">
    <property type="protein sequence ID" value="MCQ1538541.1"/>
    <property type="molecule type" value="Genomic_DNA"/>
</dbReference>
<accession>A0ABD4TJA6</accession>
<keyword evidence="5" id="KW-0819">tRNA processing</keyword>
<evidence type="ECO:0000256" key="10">
    <source>
        <dbReference type="ARBA" id="ARBA00023134"/>
    </source>
</evidence>
<evidence type="ECO:0000256" key="1">
    <source>
        <dbReference type="ARBA" id="ARBA00001946"/>
    </source>
</evidence>
<dbReference type="EC" id="2.7.7.79" evidence="3"/>
<dbReference type="InterPro" id="IPR038469">
    <property type="entry name" value="tRNAHis_GuaTrfase_Thg1_sf"/>
</dbReference>
<dbReference type="GO" id="GO:0046872">
    <property type="term" value="F:metal ion binding"/>
    <property type="evidence" value="ECO:0007669"/>
    <property type="project" value="UniProtKB-KW"/>
</dbReference>
<evidence type="ECO:0000259" key="11">
    <source>
        <dbReference type="Pfam" id="PF04446"/>
    </source>
</evidence>
<comment type="caution">
    <text evidence="13">The sequence shown here is derived from an EMBL/GenBank/DDBJ whole genome shotgun (WGS) entry which is preliminary data.</text>
</comment>
<dbReference type="AlphaFoldDB" id="A0ABD4TJA6"/>
<evidence type="ECO:0000256" key="5">
    <source>
        <dbReference type="ARBA" id="ARBA00022694"/>
    </source>
</evidence>
<protein>
    <recommendedName>
        <fullName evidence="3">tRNA(His) guanylyltransferase</fullName>
        <ecNumber evidence="3">2.7.7.79</ecNumber>
    </recommendedName>
</protein>
<comment type="similarity">
    <text evidence="2">Belongs to the tRNA(His) guanylyltransferase family.</text>
</comment>
<feature type="domain" description="Thg1 C-terminal" evidence="12">
    <location>
        <begin position="125"/>
        <end position="200"/>
    </location>
</feature>
<keyword evidence="9" id="KW-0460">Magnesium</keyword>
<evidence type="ECO:0000256" key="6">
    <source>
        <dbReference type="ARBA" id="ARBA00022695"/>
    </source>
</evidence>